<dbReference type="InterPro" id="IPR014016">
    <property type="entry name" value="UvrD-like_ATP-bd"/>
</dbReference>
<dbReference type="GO" id="GO:0005829">
    <property type="term" value="C:cytosol"/>
    <property type="evidence" value="ECO:0007669"/>
    <property type="project" value="TreeGrafter"/>
</dbReference>
<evidence type="ECO:0000256" key="13">
    <source>
        <dbReference type="ARBA" id="ARBA00034808"/>
    </source>
</evidence>
<evidence type="ECO:0000256" key="4">
    <source>
        <dbReference type="ARBA" id="ARBA00022763"/>
    </source>
</evidence>
<evidence type="ECO:0000313" key="18">
    <source>
        <dbReference type="EMBL" id="HGF99241.1"/>
    </source>
</evidence>
<evidence type="ECO:0000256" key="3">
    <source>
        <dbReference type="ARBA" id="ARBA00022741"/>
    </source>
</evidence>
<evidence type="ECO:0000256" key="10">
    <source>
        <dbReference type="ARBA" id="ARBA00023204"/>
    </source>
</evidence>
<keyword evidence="11" id="KW-0413">Isomerase</keyword>
<dbReference type="GO" id="GO:0009338">
    <property type="term" value="C:exodeoxyribonuclease V complex"/>
    <property type="evidence" value="ECO:0007669"/>
    <property type="project" value="TreeGrafter"/>
</dbReference>
<dbReference type="Gene3D" id="1.10.10.160">
    <property type="match status" value="1"/>
</dbReference>
<evidence type="ECO:0000259" key="17">
    <source>
        <dbReference type="PROSITE" id="PS51217"/>
    </source>
</evidence>
<comment type="caution">
    <text evidence="18">The sequence shown here is derived from an EMBL/GenBank/DDBJ whole genome shotgun (WGS) entry which is preliminary data.</text>
</comment>
<dbReference type="GO" id="GO:0004527">
    <property type="term" value="F:exonuclease activity"/>
    <property type="evidence" value="ECO:0007669"/>
    <property type="project" value="UniProtKB-KW"/>
</dbReference>
<organism evidence="18">
    <name type="scientific">Planktothricoides sp. SpSt-374</name>
    <dbReference type="NCBI Taxonomy" id="2282167"/>
    <lineage>
        <taxon>Bacteria</taxon>
        <taxon>Bacillati</taxon>
        <taxon>Cyanobacteriota</taxon>
        <taxon>Cyanophyceae</taxon>
        <taxon>Oscillatoriophycideae</taxon>
        <taxon>Oscillatoriales</taxon>
        <taxon>Oscillatoriaceae</taxon>
        <taxon>Planktothricoides</taxon>
    </lineage>
</organism>
<dbReference type="Pfam" id="PF12705">
    <property type="entry name" value="PDDEXK_1"/>
    <property type="match status" value="1"/>
</dbReference>
<dbReference type="EC" id="5.6.2.4" evidence="13"/>
<dbReference type="InterPro" id="IPR027417">
    <property type="entry name" value="P-loop_NTPase"/>
</dbReference>
<evidence type="ECO:0000256" key="7">
    <source>
        <dbReference type="ARBA" id="ARBA00022839"/>
    </source>
</evidence>
<evidence type="ECO:0000256" key="15">
    <source>
        <dbReference type="PROSITE-ProRule" id="PRU00560"/>
    </source>
</evidence>
<gene>
    <name evidence="18" type="ORF">ENR15_00820</name>
</gene>
<evidence type="ECO:0000256" key="14">
    <source>
        <dbReference type="ARBA" id="ARBA00048988"/>
    </source>
</evidence>
<proteinExistence type="inferred from homology"/>
<dbReference type="PANTHER" id="PTHR11070:SF23">
    <property type="entry name" value="RECBCD ENZYME SUBUNIT RECB"/>
    <property type="match status" value="1"/>
</dbReference>
<dbReference type="GO" id="GO:0005524">
    <property type="term" value="F:ATP binding"/>
    <property type="evidence" value="ECO:0007669"/>
    <property type="project" value="UniProtKB-UniRule"/>
</dbReference>
<dbReference type="GO" id="GO:0000725">
    <property type="term" value="P:recombinational repair"/>
    <property type="evidence" value="ECO:0007669"/>
    <property type="project" value="TreeGrafter"/>
</dbReference>
<feature type="domain" description="UvrD-like helicase ATP-binding" evidence="16">
    <location>
        <begin position="6"/>
        <end position="435"/>
    </location>
</feature>
<dbReference type="Gene3D" id="3.90.320.10">
    <property type="match status" value="1"/>
</dbReference>
<feature type="domain" description="UvrD-like helicase C-terminal" evidence="17">
    <location>
        <begin position="436"/>
        <end position="724"/>
    </location>
</feature>
<evidence type="ECO:0000256" key="6">
    <source>
        <dbReference type="ARBA" id="ARBA00022806"/>
    </source>
</evidence>
<dbReference type="PROSITE" id="PS51217">
    <property type="entry name" value="UVRD_HELICASE_CTER"/>
    <property type="match status" value="1"/>
</dbReference>
<feature type="binding site" evidence="15">
    <location>
        <begin position="27"/>
        <end position="34"/>
    </location>
    <ligand>
        <name>ATP</name>
        <dbReference type="ChEBI" id="CHEBI:30616"/>
    </ligand>
</feature>
<dbReference type="SUPFAM" id="SSF52540">
    <property type="entry name" value="P-loop containing nucleoside triphosphate hydrolases"/>
    <property type="match status" value="1"/>
</dbReference>
<comment type="catalytic activity">
    <reaction evidence="12">
        <text>Couples ATP hydrolysis with the unwinding of duplex DNA by translocating in the 3'-5' direction.</text>
        <dbReference type="EC" id="5.6.2.4"/>
    </reaction>
</comment>
<dbReference type="InterPro" id="IPR013986">
    <property type="entry name" value="DExx_box_DNA_helicase_dom_sf"/>
</dbReference>
<dbReference type="Pfam" id="PF00580">
    <property type="entry name" value="UvrD-helicase"/>
    <property type="match status" value="1"/>
</dbReference>
<name>A0A7C3ZHV1_9CYAN</name>
<keyword evidence="9" id="KW-0238">DNA-binding</keyword>
<evidence type="ECO:0000256" key="1">
    <source>
        <dbReference type="ARBA" id="ARBA00009922"/>
    </source>
</evidence>
<keyword evidence="5 15" id="KW-0378">Hydrolase</keyword>
<sequence length="1086" mass="119661">MTNDKRMNLTPQQQTAASAKASVAVIAGAGTGKTHMLAARYLHHITSHGLSPLQVVACTFTEKAAAELRHRIRQGMQTGSQFDGLQVRSELEAAFIGTIHGLAARICREHPAAAGVPPDFTVLDEIAPLGLGSTGKIWLVGQLDLALDSLPDEIYEKIPYSLLRQILAALLADPIAAEKALAVKVSADDMASKLRQQALEQLQREAGWRDAIETLGQFAGPVSDRREQARQDALNALQLLETDPPQALENLNSISLKGGSKKQWPDGGFQEISDAISTLKNISKKAVKYINLQPGAADEQMAQMLPVLRRAFELSRDLIAQAKRKARVLDFADLEVYARKALQNAEVREYYAQQWQAFLVDEFQDTNPVQGEILELLLDRETRDKNSAILTIVGDAKQSIYGFRRANVELFHQWQERIVAGGGEVVELATSFRTNTQLVQNVNSIFQPILGNLHQNLDANRSAPNAGPYIQAGAVSGDKGINAERCRQAEAQYIASQVKQWLSEPMLVHDKQGDEIRHIAPGDIAILSRTWDPLELYGEALASAGIPTVLASGGSLLDTREAKDALALLRFLADPADDIALVALLRSPFFALSDRILFQAVTKEDISWWQRIKASEIPELRHPVAVLGQLLAERHSEAPTRLLQIADRLTGYTAVIANMPGAARREADGRGFMDLLRQLQGGNYDIFTVVRQLEQLQAGEISVPRPPLEAKNAVALMTVHAAKGLEWPVVVVPDLARGSKNFSPPVYFDPNWGVGMQLSDEEGNDQKPVAYLWLENLRQSREAAEMRRVLYVALTRARDNILLTAAANKGGAFEGLLPGLLAAHIPIQPIPLTVDDLSPPCASLPEPPIPPSSPPLLGSVGSGLFELPVTALSEYDRCPKRFHYRFVEGHPGTGSGPAISQRVGTLVHFALERDVRSVEILSLFDLSLPREYVEEALSLCLRWDQLPIYQAYRQAKTERERHITLNIDGLQLVGVVDLLGPDFVLDFKTDADRSPHHHRFQLWAYAEATQRPQAHIAYLRHDYLYTFPADYFRDAGVEVKSLVKGILAGDYPPHSWPANCHTCPYAEICPECCSLGSEVQGEDLPF</sequence>
<dbReference type="Gene3D" id="3.40.50.300">
    <property type="entry name" value="P-loop containing nucleotide triphosphate hydrolases"/>
    <property type="match status" value="4"/>
</dbReference>
<evidence type="ECO:0000256" key="2">
    <source>
        <dbReference type="ARBA" id="ARBA00022722"/>
    </source>
</evidence>
<dbReference type="AlphaFoldDB" id="A0A7C3ZHV1"/>
<evidence type="ECO:0000256" key="11">
    <source>
        <dbReference type="ARBA" id="ARBA00023235"/>
    </source>
</evidence>
<dbReference type="InterPro" id="IPR014017">
    <property type="entry name" value="DNA_helicase_UvrD-like_C"/>
</dbReference>
<protein>
    <recommendedName>
        <fullName evidence="13">DNA 3'-5' helicase</fullName>
        <ecNumber evidence="13">5.6.2.4</ecNumber>
    </recommendedName>
</protein>
<evidence type="ECO:0000256" key="8">
    <source>
        <dbReference type="ARBA" id="ARBA00022840"/>
    </source>
</evidence>
<keyword evidence="2" id="KW-0540">Nuclease</keyword>
<dbReference type="PROSITE" id="PS51198">
    <property type="entry name" value="UVRD_HELICASE_ATP_BIND"/>
    <property type="match status" value="1"/>
</dbReference>
<keyword evidence="3 15" id="KW-0547">Nucleotide-binding</keyword>
<keyword evidence="6 15" id="KW-0347">Helicase</keyword>
<evidence type="ECO:0000256" key="12">
    <source>
        <dbReference type="ARBA" id="ARBA00034617"/>
    </source>
</evidence>
<dbReference type="InterPro" id="IPR011604">
    <property type="entry name" value="PDDEXK-like_dom_sf"/>
</dbReference>
<dbReference type="Pfam" id="PF13361">
    <property type="entry name" value="UvrD_C"/>
    <property type="match status" value="2"/>
</dbReference>
<evidence type="ECO:0000256" key="5">
    <source>
        <dbReference type="ARBA" id="ARBA00022801"/>
    </source>
</evidence>
<evidence type="ECO:0000256" key="9">
    <source>
        <dbReference type="ARBA" id="ARBA00023125"/>
    </source>
</evidence>
<keyword evidence="4" id="KW-0227">DNA damage</keyword>
<dbReference type="PANTHER" id="PTHR11070">
    <property type="entry name" value="UVRD / RECB / PCRA DNA HELICASE FAMILY MEMBER"/>
    <property type="match status" value="1"/>
</dbReference>
<evidence type="ECO:0000259" key="16">
    <source>
        <dbReference type="PROSITE" id="PS51198"/>
    </source>
</evidence>
<accession>A0A7C3ZHV1</accession>
<keyword evidence="7" id="KW-0269">Exonuclease</keyword>
<comment type="similarity">
    <text evidence="1">Belongs to the helicase family. UvrD subfamily.</text>
</comment>
<dbReference type="InterPro" id="IPR000212">
    <property type="entry name" value="DNA_helicase_UvrD/REP"/>
</dbReference>
<keyword evidence="10" id="KW-0234">DNA repair</keyword>
<dbReference type="GO" id="GO:0003677">
    <property type="term" value="F:DNA binding"/>
    <property type="evidence" value="ECO:0007669"/>
    <property type="project" value="UniProtKB-KW"/>
</dbReference>
<comment type="catalytic activity">
    <reaction evidence="14">
        <text>ATP + H2O = ADP + phosphate + H(+)</text>
        <dbReference type="Rhea" id="RHEA:13065"/>
        <dbReference type="ChEBI" id="CHEBI:15377"/>
        <dbReference type="ChEBI" id="CHEBI:15378"/>
        <dbReference type="ChEBI" id="CHEBI:30616"/>
        <dbReference type="ChEBI" id="CHEBI:43474"/>
        <dbReference type="ChEBI" id="CHEBI:456216"/>
        <dbReference type="EC" id="5.6.2.4"/>
    </reaction>
</comment>
<dbReference type="GO" id="GO:0043138">
    <property type="term" value="F:3'-5' DNA helicase activity"/>
    <property type="evidence" value="ECO:0007669"/>
    <property type="project" value="UniProtKB-EC"/>
</dbReference>
<keyword evidence="8 15" id="KW-0067">ATP-binding</keyword>
<dbReference type="InterPro" id="IPR038726">
    <property type="entry name" value="PDDEXK_AddAB-type"/>
</dbReference>
<dbReference type="EMBL" id="DSPX01000005">
    <property type="protein sequence ID" value="HGF99241.1"/>
    <property type="molecule type" value="Genomic_DNA"/>
</dbReference>
<reference evidence="18" key="1">
    <citation type="journal article" date="2020" name="mSystems">
        <title>Genome- and Community-Level Interaction Insights into Carbon Utilization and Element Cycling Functions of Hydrothermarchaeota in Hydrothermal Sediment.</title>
        <authorList>
            <person name="Zhou Z."/>
            <person name="Liu Y."/>
            <person name="Xu W."/>
            <person name="Pan J."/>
            <person name="Luo Z.H."/>
            <person name="Li M."/>
        </authorList>
    </citation>
    <scope>NUCLEOTIDE SEQUENCE [LARGE SCALE GENOMIC DNA]</scope>
    <source>
        <strain evidence="18">SpSt-374</strain>
    </source>
</reference>